<comment type="caution">
    <text evidence="1">The sequence shown here is derived from an EMBL/GenBank/DDBJ whole genome shotgun (WGS) entry which is preliminary data.</text>
</comment>
<dbReference type="Proteomes" id="UP001066276">
    <property type="component" value="Chromosome 2_1"/>
</dbReference>
<organism evidence="1 2">
    <name type="scientific">Pleurodeles waltl</name>
    <name type="common">Iberian ribbed newt</name>
    <dbReference type="NCBI Taxonomy" id="8319"/>
    <lineage>
        <taxon>Eukaryota</taxon>
        <taxon>Metazoa</taxon>
        <taxon>Chordata</taxon>
        <taxon>Craniata</taxon>
        <taxon>Vertebrata</taxon>
        <taxon>Euteleostomi</taxon>
        <taxon>Amphibia</taxon>
        <taxon>Batrachia</taxon>
        <taxon>Caudata</taxon>
        <taxon>Salamandroidea</taxon>
        <taxon>Salamandridae</taxon>
        <taxon>Pleurodelinae</taxon>
        <taxon>Pleurodeles</taxon>
    </lineage>
</organism>
<dbReference type="EMBL" id="JANPWB010000003">
    <property type="protein sequence ID" value="KAJ1204084.1"/>
    <property type="molecule type" value="Genomic_DNA"/>
</dbReference>
<keyword evidence="2" id="KW-1185">Reference proteome</keyword>
<accession>A0AAV7VVL9</accession>
<sequence>MQWISIKSALSQRRIRGVPFRPGGMPVDRLGEHVEAMRRLCVLCSRGPCTLTVYCHASPPFPREPTLDAAISACGLSNANGSSHSGAVHNRLSQLTAVGMRLLIFT</sequence>
<gene>
    <name evidence="1" type="ORF">NDU88_007865</name>
</gene>
<proteinExistence type="predicted"/>
<evidence type="ECO:0000313" key="2">
    <source>
        <dbReference type="Proteomes" id="UP001066276"/>
    </source>
</evidence>
<evidence type="ECO:0000313" key="1">
    <source>
        <dbReference type="EMBL" id="KAJ1204084.1"/>
    </source>
</evidence>
<protein>
    <submittedName>
        <fullName evidence="1">Uncharacterized protein</fullName>
    </submittedName>
</protein>
<dbReference type="AlphaFoldDB" id="A0AAV7VVL9"/>
<reference evidence="1" key="1">
    <citation type="journal article" date="2022" name="bioRxiv">
        <title>Sequencing and chromosome-scale assembly of the giantPleurodeles waltlgenome.</title>
        <authorList>
            <person name="Brown T."/>
            <person name="Elewa A."/>
            <person name="Iarovenko S."/>
            <person name="Subramanian E."/>
            <person name="Araus A.J."/>
            <person name="Petzold A."/>
            <person name="Susuki M."/>
            <person name="Suzuki K.-i.T."/>
            <person name="Hayashi T."/>
            <person name="Toyoda A."/>
            <person name="Oliveira C."/>
            <person name="Osipova E."/>
            <person name="Leigh N.D."/>
            <person name="Simon A."/>
            <person name="Yun M.H."/>
        </authorList>
    </citation>
    <scope>NUCLEOTIDE SEQUENCE</scope>
    <source>
        <strain evidence="1">20211129_DDA</strain>
        <tissue evidence="1">Liver</tissue>
    </source>
</reference>
<name>A0AAV7VVL9_PLEWA</name>